<dbReference type="InterPro" id="IPR049311">
    <property type="entry name" value="GIY_YIG_cat"/>
</dbReference>
<sequence length="232" mass="25403">MVSHGHGATVHNVSATATTLSDMAESMSERRRANAVVNFLAAQRYTRAEVFADPCPVPSAAGAYGWWFRDIPGGIDVSGCEQRDGWTLLYVGISPGPPRTDGKPYVPQDLRKRVRYHFGAGNAGADGSTLRKSLGVLLGDQLGFALRRIGSGKRQTFAGGEAVLTQWMAENAAVSWVLHPEPWYLEPKLIDALNLPLNFQENGRNAFAPELKRRRREAAVKAGKMRVLAEWS</sequence>
<accession>A0A1G4WZN3</accession>
<organism evidence="2 3">
    <name type="scientific">Mycolicibacterium fluoranthenivorans</name>
    <dbReference type="NCBI Taxonomy" id="258505"/>
    <lineage>
        <taxon>Bacteria</taxon>
        <taxon>Bacillati</taxon>
        <taxon>Actinomycetota</taxon>
        <taxon>Actinomycetes</taxon>
        <taxon>Mycobacteriales</taxon>
        <taxon>Mycobacteriaceae</taxon>
        <taxon>Mycolicibacterium</taxon>
    </lineage>
</organism>
<evidence type="ECO:0000313" key="3">
    <source>
        <dbReference type="Proteomes" id="UP000199707"/>
    </source>
</evidence>
<evidence type="ECO:0000259" key="1">
    <source>
        <dbReference type="Pfam" id="PF20815"/>
    </source>
</evidence>
<evidence type="ECO:0000313" key="2">
    <source>
        <dbReference type="EMBL" id="SCX32939.1"/>
    </source>
</evidence>
<reference evidence="3" key="1">
    <citation type="submission" date="2016-10" db="EMBL/GenBank/DDBJ databases">
        <authorList>
            <person name="Varghese N."/>
            <person name="Submissions S."/>
        </authorList>
    </citation>
    <scope>NUCLEOTIDE SEQUENCE [LARGE SCALE GENOMIC DNA]</scope>
    <source>
        <strain evidence="3">UNC267MFSha1.1M11</strain>
    </source>
</reference>
<dbReference type="Pfam" id="PF20815">
    <property type="entry name" value="GIY_YIG_2"/>
    <property type="match status" value="1"/>
</dbReference>
<dbReference type="AlphaFoldDB" id="A0A1G4WZN3"/>
<protein>
    <recommendedName>
        <fullName evidence="1">GIY-YIG catalytic domain-containing protein</fullName>
    </recommendedName>
</protein>
<dbReference type="EMBL" id="FMUB01000016">
    <property type="protein sequence ID" value="SCX32939.1"/>
    <property type="molecule type" value="Genomic_DNA"/>
</dbReference>
<feature type="domain" description="GIY-YIG catalytic" evidence="1">
    <location>
        <begin position="62"/>
        <end position="216"/>
    </location>
</feature>
<proteinExistence type="predicted"/>
<gene>
    <name evidence="2" type="ORF">SAMN02799620_05753</name>
</gene>
<name>A0A1G4WZN3_9MYCO</name>
<dbReference type="Proteomes" id="UP000199707">
    <property type="component" value="Unassembled WGS sequence"/>
</dbReference>